<accession>A0A1I0J1S6</accession>
<feature type="transmembrane region" description="Helical" evidence="1">
    <location>
        <begin position="47"/>
        <end position="69"/>
    </location>
</feature>
<dbReference type="RefSeq" id="WP_093137451.1">
    <property type="nucleotide sequence ID" value="NZ_FOHJ01000015.1"/>
</dbReference>
<organism evidence="2 3">
    <name type="scientific">Salinibacillus kushneri</name>
    <dbReference type="NCBI Taxonomy" id="237682"/>
    <lineage>
        <taxon>Bacteria</taxon>
        <taxon>Bacillati</taxon>
        <taxon>Bacillota</taxon>
        <taxon>Bacilli</taxon>
        <taxon>Bacillales</taxon>
        <taxon>Bacillaceae</taxon>
        <taxon>Salinibacillus</taxon>
    </lineage>
</organism>
<evidence type="ECO:0000313" key="2">
    <source>
        <dbReference type="EMBL" id="SEU03614.1"/>
    </source>
</evidence>
<feature type="transmembrane region" description="Helical" evidence="1">
    <location>
        <begin position="112"/>
        <end position="134"/>
    </location>
</feature>
<keyword evidence="3" id="KW-1185">Reference proteome</keyword>
<dbReference type="OrthoDB" id="9916031at2"/>
<dbReference type="AlphaFoldDB" id="A0A1I0J1S6"/>
<reference evidence="3" key="1">
    <citation type="submission" date="2016-10" db="EMBL/GenBank/DDBJ databases">
        <authorList>
            <person name="Varghese N."/>
            <person name="Submissions S."/>
        </authorList>
    </citation>
    <scope>NUCLEOTIDE SEQUENCE [LARGE SCALE GENOMIC DNA]</scope>
    <source>
        <strain evidence="3">CGMCC 1.3566</strain>
    </source>
</reference>
<feature type="transmembrane region" description="Helical" evidence="1">
    <location>
        <begin position="75"/>
        <end position="100"/>
    </location>
</feature>
<keyword evidence="1" id="KW-1133">Transmembrane helix</keyword>
<dbReference type="Proteomes" id="UP000199095">
    <property type="component" value="Unassembled WGS sequence"/>
</dbReference>
<protein>
    <submittedName>
        <fullName evidence="2">Uncharacterized protein</fullName>
    </submittedName>
</protein>
<sequence>MEAFQIDMKKIRTSFVEWGKAQIQSFTNWLSSLELEQFMQDYSLRMYFFLVMTPLFAVIPIFTFIGSFTLMTSHFLVSISLFLFSICSFFVFIGFPVIFLYIKYKHHAKWKIIWISSGIILLLSVIFWTIQYYLSFLPAI</sequence>
<keyword evidence="1" id="KW-0472">Membrane</keyword>
<dbReference type="EMBL" id="FOHJ01000015">
    <property type="protein sequence ID" value="SEU03614.1"/>
    <property type="molecule type" value="Genomic_DNA"/>
</dbReference>
<evidence type="ECO:0000313" key="3">
    <source>
        <dbReference type="Proteomes" id="UP000199095"/>
    </source>
</evidence>
<evidence type="ECO:0000256" key="1">
    <source>
        <dbReference type="SAM" id="Phobius"/>
    </source>
</evidence>
<name>A0A1I0J1S6_9BACI</name>
<gene>
    <name evidence="2" type="ORF">SAMN05421676_11554</name>
</gene>
<proteinExistence type="predicted"/>
<keyword evidence="1" id="KW-0812">Transmembrane</keyword>